<proteinExistence type="predicted"/>
<accession>A0AA86R879</accession>
<reference evidence="4 5" key="2">
    <citation type="submission" date="2024-07" db="EMBL/GenBank/DDBJ databases">
        <authorList>
            <person name="Akdeniz Z."/>
        </authorList>
    </citation>
    <scope>NUCLEOTIDE SEQUENCE [LARGE SCALE GENOMIC DNA]</scope>
</reference>
<evidence type="ECO:0000256" key="2">
    <source>
        <dbReference type="SAM" id="MobiDB-lite"/>
    </source>
</evidence>
<dbReference type="EMBL" id="CATOUU010001119">
    <property type="protein sequence ID" value="CAI9973216.1"/>
    <property type="molecule type" value="Genomic_DNA"/>
</dbReference>
<feature type="compositionally biased region" description="Polar residues" evidence="2">
    <location>
        <begin position="537"/>
        <end position="553"/>
    </location>
</feature>
<keyword evidence="1" id="KW-0175">Coiled coil</keyword>
<keyword evidence="5" id="KW-1185">Reference proteome</keyword>
<feature type="region of interest" description="Disordered" evidence="2">
    <location>
        <begin position="537"/>
        <end position="562"/>
    </location>
</feature>
<evidence type="ECO:0000313" key="3">
    <source>
        <dbReference type="EMBL" id="CAI9973216.1"/>
    </source>
</evidence>
<reference evidence="3" key="1">
    <citation type="submission" date="2023-06" db="EMBL/GenBank/DDBJ databases">
        <authorList>
            <person name="Kurt Z."/>
        </authorList>
    </citation>
    <scope>NUCLEOTIDE SEQUENCE</scope>
</reference>
<dbReference type="Proteomes" id="UP001642409">
    <property type="component" value="Unassembled WGS sequence"/>
</dbReference>
<name>A0AA86R879_9EUKA</name>
<comment type="caution">
    <text evidence="3">The sequence shown here is derived from an EMBL/GenBank/DDBJ whole genome shotgun (WGS) entry which is preliminary data.</text>
</comment>
<evidence type="ECO:0000313" key="5">
    <source>
        <dbReference type="Proteomes" id="UP001642409"/>
    </source>
</evidence>
<feature type="coiled-coil region" evidence="1">
    <location>
        <begin position="15"/>
        <end position="42"/>
    </location>
</feature>
<gene>
    <name evidence="4" type="ORF">HINF_LOCUS40696</name>
    <name evidence="3" type="ORF">HINF_LOCUS60861</name>
</gene>
<dbReference type="EMBL" id="CAXDID020000161">
    <property type="protein sequence ID" value="CAL6044726.1"/>
    <property type="molecule type" value="Genomic_DNA"/>
</dbReference>
<sequence>MDPNIPIPRDVLQQMERSQLELNALEDQQQSLKQQKMDAIDTSFLQTSVLDKPQALPTELNDETYKGNAAMMFLMRDKQYTREYEVKLEAQKMRDAEDKVVNKSLRSFFLGNVPELNQKKYADDPKAYASKVLEQCAVPPKSRSTARSQLQSSQTSLNLTHSTALKQNFSDAALQIKTRTLNKSMKLFQQQLEEPINSNQSIFSIAFKTQKLADFLLGDATEALSKDSKEICTALQMVRQAFQRSFSDQKAGEYLITAELSRLKQELYESELAREQLRKRSIEIALGLEEKRKIQVQQMQLQIEETEKKRFQEVQAVMNKSKEYGEQVRTLKALVDIIRQDQQVQQVEKLKQQVLDKEKEINDLLVKQLKMQTNAEKQQEELGGLKAKLAEQESVMDIIKVQLRSSESQKEYCKMCSQKILNKSKTMATELQMRIDRVTAVSNSIQSLEQGFSNDQEMLLKRIQMNQDDELMFNVDFIAMMKELLIIEDKLKQMPDIKRYELTIKDKETEIARLSGIEKELIQLRKAYKAIMAKSTDGMSGSHGQSVVAQMPTQQSSSQQVSESRVTLLRHQPINLLVPKQFKLIICQKQKDDQMKMLAMNQFNVTAEYVQCVIQQFMLQLSQTAIQQYNSMSTIFNPQLEPGGQPIQMTETLNSLFVQFLDQHFQIKADSELVLNKIAYVLQTFSEDQSQNVNDDSLYLTLGNVILNQPINADEIQFLVFCYLLAKGGVKISETQQLKKLDFIPTPNVEYISIKRAQLISQIVLNKAVQSGYFEKFITQARATEMIHDLTPPDIQRFKPAIVDESITEGVIQVICVPFFVVTLLKAYRAETMVRLEALRVMYAGSLIEQANLQKSNNISDASRFRIITEIVRTINPLAPSGYINSAYLDAVWRSPSAIWAVLIDACRVRGIFATGLQVPPLDCAMYAVGGYRWLQTPPVVSIFPKLFKLINLLKAIAYQLQSVGNSTLSNISQLILQLNIDEIDQDNQYAVLNVLKSILMQLVQALFSIILTSGEDLSTIPVKTAILQNNNFKLKQTPEFVQKVLEQGVELLTVTCCALCGWELGDFDIYEICKGSNKKIEKGEKIEKTDKVDKAVSRKKAK</sequence>
<evidence type="ECO:0000313" key="4">
    <source>
        <dbReference type="EMBL" id="CAL6044726.1"/>
    </source>
</evidence>
<organism evidence="3">
    <name type="scientific">Hexamita inflata</name>
    <dbReference type="NCBI Taxonomy" id="28002"/>
    <lineage>
        <taxon>Eukaryota</taxon>
        <taxon>Metamonada</taxon>
        <taxon>Diplomonadida</taxon>
        <taxon>Hexamitidae</taxon>
        <taxon>Hexamitinae</taxon>
        <taxon>Hexamita</taxon>
    </lineage>
</organism>
<feature type="coiled-coil region" evidence="1">
    <location>
        <begin position="340"/>
        <end position="395"/>
    </location>
</feature>
<protein>
    <submittedName>
        <fullName evidence="3">Uncharacterized protein</fullName>
    </submittedName>
</protein>
<feature type="coiled-coil region" evidence="1">
    <location>
        <begin position="260"/>
        <end position="309"/>
    </location>
</feature>
<dbReference type="AlphaFoldDB" id="A0AA86R879"/>
<evidence type="ECO:0000256" key="1">
    <source>
        <dbReference type="SAM" id="Coils"/>
    </source>
</evidence>